<sequence length="137" mass="15501">MILLTVILQTLPVPPFSRITDWQPFPIQRTPEGGFYDRASATRRGDVVTAWVRFVNVELKGLNTAAQQTDAHMEADCRTPRMRMMAYRVVRPDGSTLQLRKAPPGEMEWHEMRLGMRGYDVVAGLCSRIGKSLPTGR</sequence>
<proteinExistence type="predicted"/>
<name>A0A7Y9FKI5_9SPHN</name>
<keyword evidence="2" id="KW-1185">Reference proteome</keyword>
<reference evidence="1 2" key="2">
    <citation type="submission" date="2020-08" db="EMBL/GenBank/DDBJ databases">
        <title>The Agave Microbiome: Exploring the role of microbial communities in plant adaptations to desert environments.</title>
        <authorList>
            <person name="Partida-Martinez L.P."/>
        </authorList>
    </citation>
    <scope>NUCLEOTIDE SEQUENCE [LARGE SCALE GENOMIC DNA]</scope>
    <source>
        <strain evidence="1 2">AS2.3</strain>
    </source>
</reference>
<evidence type="ECO:0000313" key="1">
    <source>
        <dbReference type="EMBL" id="NYD89020.1"/>
    </source>
</evidence>
<reference evidence="1 2" key="1">
    <citation type="submission" date="2020-07" db="EMBL/GenBank/DDBJ databases">
        <authorList>
            <person name="Partida-Martinez L."/>
            <person name="Huntemann M."/>
            <person name="Clum A."/>
            <person name="Wang J."/>
            <person name="Palaniappan K."/>
            <person name="Ritter S."/>
            <person name="Chen I.-M."/>
            <person name="Stamatis D."/>
            <person name="Reddy T."/>
            <person name="O'Malley R."/>
            <person name="Daum C."/>
            <person name="Shapiro N."/>
            <person name="Ivanova N."/>
            <person name="Kyrpides N."/>
            <person name="Woyke T."/>
        </authorList>
    </citation>
    <scope>NUCLEOTIDE SEQUENCE [LARGE SCALE GENOMIC DNA]</scope>
    <source>
        <strain evidence="1 2">AS2.3</strain>
    </source>
</reference>
<protein>
    <submittedName>
        <fullName evidence="1">Uncharacterized protein</fullName>
    </submittedName>
</protein>
<accession>A0A7Y9FKI5</accession>
<organism evidence="1 2">
    <name type="scientific">Sphingomonas melonis</name>
    <dbReference type="NCBI Taxonomy" id="152682"/>
    <lineage>
        <taxon>Bacteria</taxon>
        <taxon>Pseudomonadati</taxon>
        <taxon>Pseudomonadota</taxon>
        <taxon>Alphaproteobacteria</taxon>
        <taxon>Sphingomonadales</taxon>
        <taxon>Sphingomonadaceae</taxon>
        <taxon>Sphingomonas</taxon>
    </lineage>
</organism>
<evidence type="ECO:0000313" key="2">
    <source>
        <dbReference type="Proteomes" id="UP000517753"/>
    </source>
</evidence>
<dbReference type="AlphaFoldDB" id="A0A7Y9FKI5"/>
<comment type="caution">
    <text evidence="1">The sequence shown here is derived from an EMBL/GenBank/DDBJ whole genome shotgun (WGS) entry which is preliminary data.</text>
</comment>
<dbReference type="EMBL" id="JACCBY010000001">
    <property type="protein sequence ID" value="NYD89020.1"/>
    <property type="molecule type" value="Genomic_DNA"/>
</dbReference>
<gene>
    <name evidence="1" type="ORF">HD841_000789</name>
</gene>
<dbReference type="RefSeq" id="WP_179507543.1">
    <property type="nucleotide sequence ID" value="NZ_JACCBY010000001.1"/>
</dbReference>
<dbReference type="Proteomes" id="UP000517753">
    <property type="component" value="Unassembled WGS sequence"/>
</dbReference>